<dbReference type="PANTHER" id="PTHR12486">
    <property type="entry name" value="APRATAXIN-RELATED"/>
    <property type="match status" value="1"/>
</dbReference>
<dbReference type="InterPro" id="IPR036265">
    <property type="entry name" value="HIT-like_sf"/>
</dbReference>
<dbReference type="Pfam" id="PF11969">
    <property type="entry name" value="DcpS_C"/>
    <property type="match status" value="1"/>
</dbReference>
<dbReference type="EMBL" id="CASHTH010001007">
    <property type="protein sequence ID" value="CAI8010080.1"/>
    <property type="molecule type" value="Genomic_DNA"/>
</dbReference>
<comment type="catalytic activity">
    <reaction evidence="3">
        <text>adenosine 5'-phosphoramidate + H2O = NH4(+) + AMP</text>
        <dbReference type="Rhea" id="RHEA:67916"/>
        <dbReference type="ChEBI" id="CHEBI:15377"/>
        <dbReference type="ChEBI" id="CHEBI:28938"/>
        <dbReference type="ChEBI" id="CHEBI:57890"/>
        <dbReference type="ChEBI" id="CHEBI:456215"/>
    </reaction>
</comment>
<dbReference type="SUPFAM" id="SSF54197">
    <property type="entry name" value="HIT-like"/>
    <property type="match status" value="1"/>
</dbReference>
<proteinExistence type="inferred from homology"/>
<dbReference type="GO" id="GO:0000166">
    <property type="term" value="F:nucleotide binding"/>
    <property type="evidence" value="ECO:0007669"/>
    <property type="project" value="UniProtKB-KW"/>
</dbReference>
<keyword evidence="12" id="KW-1185">Reference proteome</keyword>
<evidence type="ECO:0000313" key="12">
    <source>
        <dbReference type="Proteomes" id="UP001174909"/>
    </source>
</evidence>
<feature type="domain" description="HIT" evidence="10">
    <location>
        <begin position="8"/>
        <end position="114"/>
    </location>
</feature>
<comment type="similarity">
    <text evidence="4">Belongs to the HINT family.</text>
</comment>
<protein>
    <recommendedName>
        <fullName evidence="5">Adenosine 5'-monophosphoramidase HINT3</fullName>
    </recommendedName>
    <alternativeName>
        <fullName evidence="6">Histidine triad nucleotide-binding protein 3</fullName>
    </alternativeName>
</protein>
<dbReference type="InterPro" id="IPR011146">
    <property type="entry name" value="HIT-like"/>
</dbReference>
<evidence type="ECO:0000256" key="3">
    <source>
        <dbReference type="ARBA" id="ARBA00024472"/>
    </source>
</evidence>
<reference evidence="11" key="1">
    <citation type="submission" date="2023-03" db="EMBL/GenBank/DDBJ databases">
        <authorList>
            <person name="Steffen K."/>
            <person name="Cardenas P."/>
        </authorList>
    </citation>
    <scope>NUCLEOTIDE SEQUENCE</scope>
</reference>
<evidence type="ECO:0000256" key="9">
    <source>
        <dbReference type="PROSITE-ProRule" id="PRU00464"/>
    </source>
</evidence>
<evidence type="ECO:0000256" key="5">
    <source>
        <dbReference type="ARBA" id="ARBA00039802"/>
    </source>
</evidence>
<dbReference type="InterPro" id="IPR001310">
    <property type="entry name" value="Histidine_triad_HIT"/>
</dbReference>
<dbReference type="PANTHER" id="PTHR12486:SF5">
    <property type="entry name" value="ADENOSINE 5'-MONOPHOSPHORAMIDASE HINT3"/>
    <property type="match status" value="1"/>
</dbReference>
<keyword evidence="1" id="KW-0547">Nucleotide-binding</keyword>
<dbReference type="Gene3D" id="3.30.428.10">
    <property type="entry name" value="HIT-like"/>
    <property type="match status" value="1"/>
</dbReference>
<gene>
    <name evidence="11" type="ORF">GBAR_LOCUS6678</name>
</gene>
<sequence length="141" mass="16198">MAESGSCVFCRIAAEDDRAEVVYEDSDYVCFRDRSPAATHHYLLIPRIHIRNPGELTGEHIAMVEKMGEIAREILAQQGASPEDSRLGFHWPPFLRVQHLHLHILNPPSSMGWFARHLLFRENSFAFMTHAAMLDRLRSML</sequence>
<evidence type="ECO:0000259" key="10">
    <source>
        <dbReference type="PROSITE" id="PS51084"/>
    </source>
</evidence>
<dbReference type="PRINTS" id="PR00332">
    <property type="entry name" value="HISTRIAD"/>
</dbReference>
<evidence type="ECO:0000256" key="6">
    <source>
        <dbReference type="ARBA" id="ARBA00042361"/>
    </source>
</evidence>
<feature type="short sequence motif" description="Histidine triad motif" evidence="8 9">
    <location>
        <begin position="99"/>
        <end position="103"/>
    </location>
</feature>
<evidence type="ECO:0000256" key="2">
    <source>
        <dbReference type="ARBA" id="ARBA00022801"/>
    </source>
</evidence>
<comment type="caution">
    <text evidence="11">The sequence shown here is derived from an EMBL/GenBank/DDBJ whole genome shotgun (WGS) entry which is preliminary data.</text>
</comment>
<evidence type="ECO:0000256" key="7">
    <source>
        <dbReference type="PIRSR" id="PIRSR601310-1"/>
    </source>
</evidence>
<feature type="active site" description="Tele-AMP-histidine intermediate" evidence="7">
    <location>
        <position position="101"/>
    </location>
</feature>
<dbReference type="PROSITE" id="PS51084">
    <property type="entry name" value="HIT_2"/>
    <property type="match status" value="1"/>
</dbReference>
<evidence type="ECO:0000313" key="11">
    <source>
        <dbReference type="EMBL" id="CAI8010080.1"/>
    </source>
</evidence>
<evidence type="ECO:0000256" key="1">
    <source>
        <dbReference type="ARBA" id="ARBA00022741"/>
    </source>
</evidence>
<name>A0AA35REN8_GEOBA</name>
<keyword evidence="2" id="KW-0378">Hydrolase</keyword>
<dbReference type="GO" id="GO:0016787">
    <property type="term" value="F:hydrolase activity"/>
    <property type="evidence" value="ECO:0007669"/>
    <property type="project" value="UniProtKB-KW"/>
</dbReference>
<evidence type="ECO:0000256" key="8">
    <source>
        <dbReference type="PIRSR" id="PIRSR601310-3"/>
    </source>
</evidence>
<accession>A0AA35REN8</accession>
<dbReference type="AlphaFoldDB" id="A0AA35REN8"/>
<evidence type="ECO:0000256" key="4">
    <source>
        <dbReference type="ARBA" id="ARBA00025764"/>
    </source>
</evidence>
<dbReference type="Proteomes" id="UP001174909">
    <property type="component" value="Unassembled WGS sequence"/>
</dbReference>
<organism evidence="11 12">
    <name type="scientific">Geodia barretti</name>
    <name type="common">Barrett's horny sponge</name>
    <dbReference type="NCBI Taxonomy" id="519541"/>
    <lineage>
        <taxon>Eukaryota</taxon>
        <taxon>Metazoa</taxon>
        <taxon>Porifera</taxon>
        <taxon>Demospongiae</taxon>
        <taxon>Heteroscleromorpha</taxon>
        <taxon>Tetractinellida</taxon>
        <taxon>Astrophorina</taxon>
        <taxon>Geodiidae</taxon>
        <taxon>Geodia</taxon>
    </lineage>
</organism>